<sequence>MTYSGDVYFVPVLFWDLNKFRTLCICGTRLTSARRLSRLGFGFWGMTDLVPMDLRTVVRRVMGLYKGQV</sequence>
<gene>
    <name evidence="1" type="ORF">SLEP1_g35357</name>
</gene>
<dbReference type="Proteomes" id="UP001054252">
    <property type="component" value="Unassembled WGS sequence"/>
</dbReference>
<keyword evidence="2" id="KW-1185">Reference proteome</keyword>
<reference evidence="1 2" key="1">
    <citation type="journal article" date="2021" name="Commun. Biol.">
        <title>The genome of Shorea leprosula (Dipterocarpaceae) highlights the ecological relevance of drought in aseasonal tropical rainforests.</title>
        <authorList>
            <person name="Ng K.K.S."/>
            <person name="Kobayashi M.J."/>
            <person name="Fawcett J.A."/>
            <person name="Hatakeyama M."/>
            <person name="Paape T."/>
            <person name="Ng C.H."/>
            <person name="Ang C.C."/>
            <person name="Tnah L.H."/>
            <person name="Lee C.T."/>
            <person name="Nishiyama T."/>
            <person name="Sese J."/>
            <person name="O'Brien M.J."/>
            <person name="Copetti D."/>
            <person name="Mohd Noor M.I."/>
            <person name="Ong R.C."/>
            <person name="Putra M."/>
            <person name="Sireger I.Z."/>
            <person name="Indrioko S."/>
            <person name="Kosugi Y."/>
            <person name="Izuno A."/>
            <person name="Isagi Y."/>
            <person name="Lee S.L."/>
            <person name="Shimizu K.K."/>
        </authorList>
    </citation>
    <scope>NUCLEOTIDE SEQUENCE [LARGE SCALE GENOMIC DNA]</scope>
    <source>
        <strain evidence="1">214</strain>
    </source>
</reference>
<proteinExistence type="predicted"/>
<accession>A0AAV5KN04</accession>
<dbReference type="EMBL" id="BPVZ01000071">
    <property type="protein sequence ID" value="GKV25990.1"/>
    <property type="molecule type" value="Genomic_DNA"/>
</dbReference>
<evidence type="ECO:0000313" key="2">
    <source>
        <dbReference type="Proteomes" id="UP001054252"/>
    </source>
</evidence>
<protein>
    <submittedName>
        <fullName evidence="1">Uncharacterized protein</fullName>
    </submittedName>
</protein>
<name>A0AAV5KN04_9ROSI</name>
<dbReference type="AlphaFoldDB" id="A0AAV5KN04"/>
<organism evidence="1 2">
    <name type="scientific">Rubroshorea leprosula</name>
    <dbReference type="NCBI Taxonomy" id="152421"/>
    <lineage>
        <taxon>Eukaryota</taxon>
        <taxon>Viridiplantae</taxon>
        <taxon>Streptophyta</taxon>
        <taxon>Embryophyta</taxon>
        <taxon>Tracheophyta</taxon>
        <taxon>Spermatophyta</taxon>
        <taxon>Magnoliopsida</taxon>
        <taxon>eudicotyledons</taxon>
        <taxon>Gunneridae</taxon>
        <taxon>Pentapetalae</taxon>
        <taxon>rosids</taxon>
        <taxon>malvids</taxon>
        <taxon>Malvales</taxon>
        <taxon>Dipterocarpaceae</taxon>
        <taxon>Rubroshorea</taxon>
    </lineage>
</organism>
<evidence type="ECO:0000313" key="1">
    <source>
        <dbReference type="EMBL" id="GKV25990.1"/>
    </source>
</evidence>
<comment type="caution">
    <text evidence="1">The sequence shown here is derived from an EMBL/GenBank/DDBJ whole genome shotgun (WGS) entry which is preliminary data.</text>
</comment>